<evidence type="ECO:0000256" key="1">
    <source>
        <dbReference type="SAM" id="MobiDB-lite"/>
    </source>
</evidence>
<evidence type="ECO:0000313" key="2">
    <source>
        <dbReference type="EMBL" id="KAG1893561.1"/>
    </source>
</evidence>
<dbReference type="EMBL" id="JABBWK010000095">
    <property type="protein sequence ID" value="KAG1893561.1"/>
    <property type="molecule type" value="Genomic_DNA"/>
</dbReference>
<feature type="region of interest" description="Disordered" evidence="1">
    <location>
        <begin position="246"/>
        <end position="282"/>
    </location>
</feature>
<feature type="region of interest" description="Disordered" evidence="1">
    <location>
        <begin position="1"/>
        <end position="65"/>
    </location>
</feature>
<evidence type="ECO:0000313" key="3">
    <source>
        <dbReference type="Proteomes" id="UP001195769"/>
    </source>
</evidence>
<gene>
    <name evidence="2" type="ORF">F5891DRAFT_1196188</name>
</gene>
<feature type="compositionally biased region" description="Pro residues" evidence="1">
    <location>
        <begin position="22"/>
        <end position="39"/>
    </location>
</feature>
<sequence>MAIKSKHGAGGEYSPDWRPSPQDLPPPPPPPPTASPPPEEGLSGSARPARRVVHKPQRREKPIPKSFPALESIHTSMVNIQISPLSFWFCPALRLESPVLVTHDTPETVRGFQTANASCLGWSNGKFSVTSRLSYSPAFPSEFKEKYSALAVHDDRILAVSWKSPGKIRMAMIWNPISSTECINILKLPSHDLSALDFLPPAPPATTPPAAAPTTITPRLGNLLPWRSDHAGPPVVDVLFTQGRQRNAAAGAPGRGDSLIRDEDHYGPSLPDPNLQRQQEVDTRQHVDGWSCCCC</sequence>
<dbReference type="Proteomes" id="UP001195769">
    <property type="component" value="Unassembled WGS sequence"/>
</dbReference>
<dbReference type="RefSeq" id="XP_041219137.1">
    <property type="nucleotide sequence ID" value="XM_041368262.1"/>
</dbReference>
<feature type="compositionally biased region" description="Basic residues" evidence="1">
    <location>
        <begin position="48"/>
        <end position="58"/>
    </location>
</feature>
<comment type="caution">
    <text evidence="2">The sequence shown here is derived from an EMBL/GenBank/DDBJ whole genome shotgun (WGS) entry which is preliminary data.</text>
</comment>
<proteinExistence type="predicted"/>
<keyword evidence="3" id="KW-1185">Reference proteome</keyword>
<protein>
    <submittedName>
        <fullName evidence="2">Uncharacterized protein</fullName>
    </submittedName>
</protein>
<reference evidence="2" key="1">
    <citation type="journal article" date="2020" name="New Phytol.">
        <title>Comparative genomics reveals dynamic genome evolution in host specialist ectomycorrhizal fungi.</title>
        <authorList>
            <person name="Lofgren L.A."/>
            <person name="Nguyen N.H."/>
            <person name="Vilgalys R."/>
            <person name="Ruytinx J."/>
            <person name="Liao H.L."/>
            <person name="Branco S."/>
            <person name="Kuo A."/>
            <person name="LaButti K."/>
            <person name="Lipzen A."/>
            <person name="Andreopoulos W."/>
            <person name="Pangilinan J."/>
            <person name="Riley R."/>
            <person name="Hundley H."/>
            <person name="Na H."/>
            <person name="Barry K."/>
            <person name="Grigoriev I.V."/>
            <person name="Stajich J.E."/>
            <person name="Kennedy P.G."/>
        </authorList>
    </citation>
    <scope>NUCLEOTIDE SEQUENCE</scope>
    <source>
        <strain evidence="2">FC203</strain>
    </source>
</reference>
<organism evidence="2 3">
    <name type="scientific">Suillus fuscotomentosus</name>
    <dbReference type="NCBI Taxonomy" id="1912939"/>
    <lineage>
        <taxon>Eukaryota</taxon>
        <taxon>Fungi</taxon>
        <taxon>Dikarya</taxon>
        <taxon>Basidiomycota</taxon>
        <taxon>Agaricomycotina</taxon>
        <taxon>Agaricomycetes</taxon>
        <taxon>Agaricomycetidae</taxon>
        <taxon>Boletales</taxon>
        <taxon>Suillineae</taxon>
        <taxon>Suillaceae</taxon>
        <taxon>Suillus</taxon>
    </lineage>
</organism>
<accession>A0AAD4HET9</accession>
<dbReference type="GeneID" id="64662560"/>
<name>A0AAD4HET9_9AGAM</name>
<dbReference type="AlphaFoldDB" id="A0AAD4HET9"/>